<reference evidence="1 2" key="1">
    <citation type="submission" date="2021-06" db="EMBL/GenBank/DDBJ databases">
        <authorList>
            <person name="Palmer J.M."/>
        </authorList>
    </citation>
    <scope>NUCLEOTIDE SEQUENCE [LARGE SCALE GENOMIC DNA]</scope>
    <source>
        <strain evidence="1 2">GA_2019</strain>
        <tissue evidence="1">Muscle</tissue>
    </source>
</reference>
<evidence type="ECO:0000313" key="1">
    <source>
        <dbReference type="EMBL" id="MEQ2168457.1"/>
    </source>
</evidence>
<dbReference type="EMBL" id="JAHRIO010031024">
    <property type="protein sequence ID" value="MEQ2168457.1"/>
    <property type="molecule type" value="Genomic_DNA"/>
</dbReference>
<keyword evidence="2" id="KW-1185">Reference proteome</keyword>
<gene>
    <name evidence="1" type="ORF">GOODEAATRI_014595</name>
</gene>
<protein>
    <submittedName>
        <fullName evidence="1">Uncharacterized protein</fullName>
    </submittedName>
</protein>
<proteinExistence type="predicted"/>
<dbReference type="Proteomes" id="UP001476798">
    <property type="component" value="Unassembled WGS sequence"/>
</dbReference>
<organism evidence="1 2">
    <name type="scientific">Goodea atripinnis</name>
    <dbReference type="NCBI Taxonomy" id="208336"/>
    <lineage>
        <taxon>Eukaryota</taxon>
        <taxon>Metazoa</taxon>
        <taxon>Chordata</taxon>
        <taxon>Craniata</taxon>
        <taxon>Vertebrata</taxon>
        <taxon>Euteleostomi</taxon>
        <taxon>Actinopterygii</taxon>
        <taxon>Neopterygii</taxon>
        <taxon>Teleostei</taxon>
        <taxon>Neoteleostei</taxon>
        <taxon>Acanthomorphata</taxon>
        <taxon>Ovalentaria</taxon>
        <taxon>Atherinomorphae</taxon>
        <taxon>Cyprinodontiformes</taxon>
        <taxon>Goodeidae</taxon>
        <taxon>Goodea</taxon>
    </lineage>
</organism>
<comment type="caution">
    <text evidence="1">The sequence shown here is derived from an EMBL/GenBank/DDBJ whole genome shotgun (WGS) entry which is preliminary data.</text>
</comment>
<name>A0ABV0NAN4_9TELE</name>
<accession>A0ABV0NAN4</accession>
<sequence>MFNGTVKIYKNRGTFHLMNKIKQPKDDENKIKANSALQILGNSTLAWNTNLCLMSCSDVTSVQLYFSDTKYVGNRNNWSFHCTLLLRDTHMSTLDMTHSPAAHER</sequence>
<evidence type="ECO:0000313" key="2">
    <source>
        <dbReference type="Proteomes" id="UP001476798"/>
    </source>
</evidence>